<feature type="transmembrane region" description="Helical" evidence="1">
    <location>
        <begin position="73"/>
        <end position="95"/>
    </location>
</feature>
<keyword evidence="1" id="KW-1133">Transmembrane helix</keyword>
<gene>
    <name evidence="2" type="ORF">UFOVP774_8</name>
</gene>
<keyword evidence="1" id="KW-0812">Transmembrane</keyword>
<keyword evidence="1" id="KW-0472">Membrane</keyword>
<feature type="transmembrane region" description="Helical" evidence="1">
    <location>
        <begin position="30"/>
        <end position="53"/>
    </location>
</feature>
<name>A0A6J5NTJ0_9CAUD</name>
<sequence length="96" mass="10321">MEKLFKLLAKLSSSRIPVPIDKQAHIATGFIGGVAISCFLGFYAGVTIMATIAFAKEVYDAHNTGHTSDVWDWVATTLGAILGSILGEVLWQVIVK</sequence>
<dbReference type="EMBL" id="LR796710">
    <property type="protein sequence ID" value="CAB4160631.1"/>
    <property type="molecule type" value="Genomic_DNA"/>
</dbReference>
<proteinExistence type="predicted"/>
<evidence type="ECO:0000256" key="1">
    <source>
        <dbReference type="SAM" id="Phobius"/>
    </source>
</evidence>
<accession>A0A6J5NTJ0</accession>
<organism evidence="2">
    <name type="scientific">uncultured Caudovirales phage</name>
    <dbReference type="NCBI Taxonomy" id="2100421"/>
    <lineage>
        <taxon>Viruses</taxon>
        <taxon>Duplodnaviria</taxon>
        <taxon>Heunggongvirae</taxon>
        <taxon>Uroviricota</taxon>
        <taxon>Caudoviricetes</taxon>
        <taxon>Peduoviridae</taxon>
        <taxon>Maltschvirus</taxon>
        <taxon>Maltschvirus maltsch</taxon>
    </lineage>
</organism>
<protein>
    <submittedName>
        <fullName evidence="2">Uncharacterized protein</fullName>
    </submittedName>
</protein>
<evidence type="ECO:0000313" key="2">
    <source>
        <dbReference type="EMBL" id="CAB4160631.1"/>
    </source>
</evidence>
<reference evidence="2" key="1">
    <citation type="submission" date="2020-04" db="EMBL/GenBank/DDBJ databases">
        <authorList>
            <person name="Chiriac C."/>
            <person name="Salcher M."/>
            <person name="Ghai R."/>
            <person name="Kavagutti S V."/>
        </authorList>
    </citation>
    <scope>NUCLEOTIDE SEQUENCE</scope>
</reference>